<feature type="modified residue" description="4-aspartylphosphate" evidence="1">
    <location>
        <position position="334"/>
    </location>
</feature>
<dbReference type="Pfam" id="PF00072">
    <property type="entry name" value="Response_reg"/>
    <property type="match status" value="1"/>
</dbReference>
<organism evidence="4 5">
    <name type="scientific">Streptomyces scabichelini</name>
    <dbReference type="NCBI Taxonomy" id="2711217"/>
    <lineage>
        <taxon>Bacteria</taxon>
        <taxon>Bacillati</taxon>
        <taxon>Actinomycetota</taxon>
        <taxon>Actinomycetes</taxon>
        <taxon>Kitasatosporales</taxon>
        <taxon>Streptomycetaceae</taxon>
        <taxon>Streptomyces</taxon>
    </lineage>
</organism>
<evidence type="ECO:0000256" key="1">
    <source>
        <dbReference type="PROSITE-ProRule" id="PRU00169"/>
    </source>
</evidence>
<keyword evidence="5" id="KW-1185">Reference proteome</keyword>
<dbReference type="AlphaFoldDB" id="A0A6G4VL67"/>
<proteinExistence type="predicted"/>
<name>A0A6G4VL67_9ACTN</name>
<gene>
    <name evidence="4" type="ORF">G5C60_44770</name>
</gene>
<feature type="compositionally biased region" description="Low complexity" evidence="2">
    <location>
        <begin position="34"/>
        <end position="70"/>
    </location>
</feature>
<dbReference type="InterPro" id="IPR052155">
    <property type="entry name" value="Biofilm_reg_signaling"/>
</dbReference>
<dbReference type="PANTHER" id="PTHR44757">
    <property type="entry name" value="DIGUANYLATE CYCLASE DGCP"/>
    <property type="match status" value="1"/>
</dbReference>
<feature type="region of interest" description="Disordered" evidence="2">
    <location>
        <begin position="1"/>
        <end position="173"/>
    </location>
</feature>
<dbReference type="EMBL" id="JAAKZY010000266">
    <property type="protein sequence ID" value="NGO14523.1"/>
    <property type="molecule type" value="Genomic_DNA"/>
</dbReference>
<keyword evidence="1" id="KW-0597">Phosphoprotein</keyword>
<evidence type="ECO:0000313" key="4">
    <source>
        <dbReference type="EMBL" id="NGO14523.1"/>
    </source>
</evidence>
<dbReference type="Proteomes" id="UP000472335">
    <property type="component" value="Unassembled WGS sequence"/>
</dbReference>
<comment type="caution">
    <text evidence="4">The sequence shown here is derived from an EMBL/GenBank/DDBJ whole genome shotgun (WGS) entry which is preliminary data.</text>
</comment>
<dbReference type="PROSITE" id="PS50110">
    <property type="entry name" value="RESPONSE_REGULATORY"/>
    <property type="match status" value="1"/>
</dbReference>
<dbReference type="InterPro" id="IPR001789">
    <property type="entry name" value="Sig_transdc_resp-reg_receiver"/>
</dbReference>
<dbReference type="SMART" id="SM00448">
    <property type="entry name" value="REC"/>
    <property type="match status" value="1"/>
</dbReference>
<feature type="domain" description="Response regulatory" evidence="3">
    <location>
        <begin position="285"/>
        <end position="401"/>
    </location>
</feature>
<evidence type="ECO:0000256" key="2">
    <source>
        <dbReference type="SAM" id="MobiDB-lite"/>
    </source>
</evidence>
<protein>
    <submittedName>
        <fullName evidence="4">Nickel transporter</fullName>
    </submittedName>
</protein>
<feature type="non-terminal residue" evidence="4">
    <location>
        <position position="1"/>
    </location>
</feature>
<evidence type="ECO:0000313" key="5">
    <source>
        <dbReference type="Proteomes" id="UP000472335"/>
    </source>
</evidence>
<reference evidence="4 5" key="1">
    <citation type="submission" date="2020-02" db="EMBL/GenBank/DDBJ databases">
        <title>Whole-genome analyses of novel actinobacteria.</title>
        <authorList>
            <person name="Sahin N."/>
            <person name="Gencbay T."/>
        </authorList>
    </citation>
    <scope>NUCLEOTIDE SEQUENCE [LARGE SCALE GENOMIC DNA]</scope>
    <source>
        <strain evidence="4 5">HC44</strain>
    </source>
</reference>
<dbReference type="Gene3D" id="3.40.50.2300">
    <property type="match status" value="1"/>
</dbReference>
<dbReference type="GO" id="GO:0000160">
    <property type="term" value="P:phosphorelay signal transduction system"/>
    <property type="evidence" value="ECO:0007669"/>
    <property type="project" value="InterPro"/>
</dbReference>
<dbReference type="CDD" id="cd00156">
    <property type="entry name" value="REC"/>
    <property type="match status" value="1"/>
</dbReference>
<sequence length="406" mass="43283">APAPPMDPNSTQGRAFSVRTLGQGVPFGRRMSDAQQPQPNQPALSAAPQPQTQLQSQPQQQSQPQGQAQAPTPPPHATNGSGRRRKLGTRNEPVPEPAAEHPEAAARPHPQQSTPPSRPADATEGPGRSYAIGAPDKNADEGPEPLDGPGGAVEVANQPQPQPMDDELPPEPLDNPRRLLVWPAPDVHTQQALSDRGYRPVIVHSREEVDSQIAAFPAALFVDPLTGPITRTALQSLRTAAVAAEVPVLVTAGLGQATREAAYGADPAVLLKALAPRDSEQHPPRVLLIEEHAEIALALTATLERRGMQVARASSDADAVTLAAQMRPNLVVMDLMQVRRRRAGIVDWLRANGQLNRTPLVVYTAAVDQAELPRLAAGETVLFLAERSTSAEVQSRIVDLLARIGN</sequence>
<accession>A0A6G4VL67</accession>
<dbReference type="PANTHER" id="PTHR44757:SF2">
    <property type="entry name" value="BIOFILM ARCHITECTURE MAINTENANCE PROTEIN MBAA"/>
    <property type="match status" value="1"/>
</dbReference>
<dbReference type="InterPro" id="IPR011006">
    <property type="entry name" value="CheY-like_superfamily"/>
</dbReference>
<dbReference type="SUPFAM" id="SSF52172">
    <property type="entry name" value="CheY-like"/>
    <property type="match status" value="1"/>
</dbReference>
<evidence type="ECO:0000259" key="3">
    <source>
        <dbReference type="PROSITE" id="PS50110"/>
    </source>
</evidence>
<dbReference type="RefSeq" id="WP_338146108.1">
    <property type="nucleotide sequence ID" value="NZ_JAAKZY010000266.1"/>
</dbReference>